<dbReference type="InterPro" id="IPR000873">
    <property type="entry name" value="AMP-dep_synth/lig_dom"/>
</dbReference>
<keyword evidence="4" id="KW-1185">Reference proteome</keyword>
<dbReference type="InterPro" id="IPR045851">
    <property type="entry name" value="AMP-bd_C_sf"/>
</dbReference>
<dbReference type="Gene3D" id="3.30.300.30">
    <property type="match status" value="1"/>
</dbReference>
<evidence type="ECO:0000313" key="3">
    <source>
        <dbReference type="EMBL" id="NKY60501.1"/>
    </source>
</evidence>
<organism evidence="3 4">
    <name type="scientific">Nocardia flavorosea</name>
    <dbReference type="NCBI Taxonomy" id="53429"/>
    <lineage>
        <taxon>Bacteria</taxon>
        <taxon>Bacillati</taxon>
        <taxon>Actinomycetota</taxon>
        <taxon>Actinomycetes</taxon>
        <taxon>Mycobacteriales</taxon>
        <taxon>Nocardiaceae</taxon>
        <taxon>Nocardia</taxon>
    </lineage>
</organism>
<dbReference type="Pfam" id="PF13193">
    <property type="entry name" value="AMP-binding_C"/>
    <property type="match status" value="1"/>
</dbReference>
<dbReference type="Pfam" id="PF00501">
    <property type="entry name" value="AMP-binding"/>
    <property type="match status" value="1"/>
</dbReference>
<feature type="domain" description="AMP-binding enzyme C-terminal" evidence="2">
    <location>
        <begin position="415"/>
        <end position="490"/>
    </location>
</feature>
<feature type="domain" description="AMP-dependent synthetase/ligase" evidence="1">
    <location>
        <begin position="12"/>
        <end position="365"/>
    </location>
</feature>
<dbReference type="InterPro" id="IPR042099">
    <property type="entry name" value="ANL_N_sf"/>
</dbReference>
<dbReference type="AlphaFoldDB" id="A0A846YS39"/>
<dbReference type="Proteomes" id="UP000570678">
    <property type="component" value="Unassembled WGS sequence"/>
</dbReference>
<evidence type="ECO:0000259" key="2">
    <source>
        <dbReference type="Pfam" id="PF13193"/>
    </source>
</evidence>
<dbReference type="SUPFAM" id="SSF56801">
    <property type="entry name" value="Acetyl-CoA synthetase-like"/>
    <property type="match status" value="1"/>
</dbReference>
<dbReference type="InterPro" id="IPR050237">
    <property type="entry name" value="ATP-dep_AMP-bd_enzyme"/>
</dbReference>
<reference evidence="3 4" key="1">
    <citation type="submission" date="2020-04" db="EMBL/GenBank/DDBJ databases">
        <title>MicrobeNet Type strains.</title>
        <authorList>
            <person name="Nicholson A.C."/>
        </authorList>
    </citation>
    <scope>NUCLEOTIDE SEQUENCE [LARGE SCALE GENOMIC DNA]</scope>
    <source>
        <strain evidence="3 4">JCM 3332</strain>
    </source>
</reference>
<dbReference type="GO" id="GO:0016878">
    <property type="term" value="F:acid-thiol ligase activity"/>
    <property type="evidence" value="ECO:0007669"/>
    <property type="project" value="UniProtKB-ARBA"/>
</dbReference>
<dbReference type="PANTHER" id="PTHR43767">
    <property type="entry name" value="LONG-CHAIN-FATTY-ACID--COA LIGASE"/>
    <property type="match status" value="1"/>
</dbReference>
<gene>
    <name evidence="3" type="ORF">HGA15_31050</name>
</gene>
<sequence>MQRVTIGDVIREHRRSYPDKTAVVDGDLRLTWPEFDDRVNRLAHALAAQGVANGHRVLWLGQTSARVFELLGACAKLGAMVCPVNWRMSAHEMAFVIDDFTPTVVIWQDEEIGEVVRAAREISDGGAVWWQHDLPGADNVDTVLAAQPATDIWGPVDADLPLLVIYTAAIDGHPNGSMITQHNLVCMGIESSYLNSTTSNSVFLNSGPLFHIGNFQWEAMAAFVQGATNVFVRRADADELLDIVTKEKVTAAFLMPPTIIQMKEKYDPARHDLTSLKAGVYGQLWGEGLVGSEQALWGLFPGGFGQTEVTGLAIFNGHGGHGTGNSGRPGPFSRVRILDDDWNELGVGEVGEIAIGGEIVHAGYWNRPETNARRMRDGWWRTTDLGRREADGTIEFVGTSTRMIKSAAENIFPKEVEVCLEAHPAVREAALIGTPDERFVQSVLAVVVLEPGATVTEDELITHCKQRIASYKKPKSVVFVDEIPRNGEDKDYSALDERFGGGGYPGGDVIRV</sequence>
<dbReference type="PANTHER" id="PTHR43767:SF1">
    <property type="entry name" value="NONRIBOSOMAL PEPTIDE SYNTHASE PES1 (EUROFUNG)-RELATED"/>
    <property type="match status" value="1"/>
</dbReference>
<evidence type="ECO:0000313" key="4">
    <source>
        <dbReference type="Proteomes" id="UP000570678"/>
    </source>
</evidence>
<proteinExistence type="predicted"/>
<name>A0A846YS39_9NOCA</name>
<dbReference type="EMBL" id="JAAXOT010000023">
    <property type="protein sequence ID" value="NKY60501.1"/>
    <property type="molecule type" value="Genomic_DNA"/>
</dbReference>
<dbReference type="RefSeq" id="WP_062980051.1">
    <property type="nucleotide sequence ID" value="NZ_JAAXOT010000023.1"/>
</dbReference>
<dbReference type="InterPro" id="IPR025110">
    <property type="entry name" value="AMP-bd_C"/>
</dbReference>
<dbReference type="Gene3D" id="3.40.50.12780">
    <property type="entry name" value="N-terminal domain of ligase-like"/>
    <property type="match status" value="1"/>
</dbReference>
<accession>A0A846YS39</accession>
<comment type="caution">
    <text evidence="3">The sequence shown here is derived from an EMBL/GenBank/DDBJ whole genome shotgun (WGS) entry which is preliminary data.</text>
</comment>
<protein>
    <submittedName>
        <fullName evidence="3">AMP-binding protein</fullName>
    </submittedName>
</protein>
<evidence type="ECO:0000259" key="1">
    <source>
        <dbReference type="Pfam" id="PF00501"/>
    </source>
</evidence>